<reference evidence="1 2" key="1">
    <citation type="submission" date="2019-06" db="EMBL/GenBank/DDBJ databases">
        <title>Persicimonas caeni gen. nov., sp. nov., a predatory bacterium isolated from solar saltern.</title>
        <authorList>
            <person name="Wang S."/>
        </authorList>
    </citation>
    <scope>NUCLEOTIDE SEQUENCE [LARGE SCALE GENOMIC DNA]</scope>
    <source>
        <strain evidence="1 2">YN101</strain>
    </source>
</reference>
<dbReference type="PANTHER" id="PTHR41368">
    <property type="entry name" value="PROTEIN YGHO"/>
    <property type="match status" value="1"/>
</dbReference>
<evidence type="ECO:0000313" key="1">
    <source>
        <dbReference type="EMBL" id="QDG53129.1"/>
    </source>
</evidence>
<protein>
    <submittedName>
        <fullName evidence="1">GNAT family N-acetyltransferase</fullName>
    </submittedName>
</protein>
<dbReference type="EMBL" id="CP041186">
    <property type="protein sequence ID" value="QDG53129.1"/>
    <property type="molecule type" value="Genomic_DNA"/>
</dbReference>
<proteinExistence type="predicted"/>
<dbReference type="RefSeq" id="WP_141199590.1">
    <property type="nucleotide sequence ID" value="NZ_CP041186.1"/>
</dbReference>
<keyword evidence="2" id="KW-1185">Reference proteome</keyword>
<dbReference type="InterPro" id="IPR039968">
    <property type="entry name" value="BcerS-like"/>
</dbReference>
<dbReference type="OrthoDB" id="9806005at2"/>
<dbReference type="Gene3D" id="3.40.630.30">
    <property type="match status" value="1"/>
</dbReference>
<dbReference type="CDD" id="cd04301">
    <property type="entry name" value="NAT_SF"/>
    <property type="match status" value="1"/>
</dbReference>
<accession>A0A5B8Y9Q7</accession>
<gene>
    <name evidence="1" type="ORF">FIV42_21000</name>
</gene>
<evidence type="ECO:0000313" key="2">
    <source>
        <dbReference type="Proteomes" id="UP000315995"/>
    </source>
</evidence>
<dbReference type="Proteomes" id="UP000315995">
    <property type="component" value="Chromosome"/>
</dbReference>
<accession>A0A4Y6PY89</accession>
<organism evidence="1 2">
    <name type="scientific">Persicimonas caeni</name>
    <dbReference type="NCBI Taxonomy" id="2292766"/>
    <lineage>
        <taxon>Bacteria</taxon>
        <taxon>Deltaproteobacteria</taxon>
        <taxon>Bradymonadales</taxon>
        <taxon>Bradymonadaceae</taxon>
        <taxon>Persicimonas</taxon>
    </lineage>
</organism>
<dbReference type="AlphaFoldDB" id="A0A4Y6PY89"/>
<dbReference type="InterPro" id="IPR016181">
    <property type="entry name" value="Acyl_CoA_acyltransferase"/>
</dbReference>
<name>A0A4Y6PY89_PERCE</name>
<dbReference type="PANTHER" id="PTHR41368:SF1">
    <property type="entry name" value="PROTEIN YGHO"/>
    <property type="match status" value="1"/>
</dbReference>
<dbReference type="GO" id="GO:0016740">
    <property type="term" value="F:transferase activity"/>
    <property type="evidence" value="ECO:0007669"/>
    <property type="project" value="UniProtKB-KW"/>
</dbReference>
<dbReference type="SUPFAM" id="SSF55729">
    <property type="entry name" value="Acyl-CoA N-acyltransferases (Nat)"/>
    <property type="match status" value="1"/>
</dbReference>
<keyword evidence="1" id="KW-0808">Transferase</keyword>
<sequence>MFRLDSTKKDAQSAVAVRPVISLRDRHRFIRFPHRLYADDPNYCAPLDAMVWEQTSRRLNPWFEHGEAQFYLAFRGDRVVGRISAQVDQMHLKQHDDGAGFFGFFEVEEDPEAARALLTTAEDWCRSRGMERIRGPFSLSINEESGLLVDGFDTPNYIMMPHGRPYYDEFVTGAGFEKAMDLYAWQYSRERIPEYAFEMADAAKDHPGVTIRDLDMDNIERDVRIIMDIFNEAWSKNWGFVPLTEAELDKMAQEFKLIVDPELCMIAEVDGDPAAMTVALPNINEAFRDLDGKLLPGGWAKVLYRLKVKSPKTFRCVLLGIRKKYRKVAMGGLSVLLYTTIYKRAFDKGYELAEAGWTLETNKGINQGMELMGAERYKTYRVYEKEL</sequence>